<gene>
    <name evidence="3" type="primary">RIM1_0</name>
    <name evidence="3" type="ORF">Cantr_05418</name>
</gene>
<proteinExistence type="predicted"/>
<evidence type="ECO:0000313" key="3">
    <source>
        <dbReference type="EMBL" id="RCK56159.1"/>
    </source>
</evidence>
<sequence>MLRSFTRTFSATAAKSDYARAQILGTVGRVDFRESPSGTRYVRYSIAVNRYNKEKEQEVTYWHSVMAFHGLERLEKALRPGALVHVDASIKESEYTDSNGEKQYSTLLVQDRLDILRFPKKQAEEASE</sequence>
<keyword evidence="4" id="KW-1185">Reference proteome</keyword>
<dbReference type="InterPro" id="IPR011344">
    <property type="entry name" value="ssDNA-bd"/>
</dbReference>
<dbReference type="Pfam" id="PF00436">
    <property type="entry name" value="SSB"/>
    <property type="match status" value="1"/>
</dbReference>
<comment type="caution">
    <text evidence="3">The sequence shown here is derived from an EMBL/GenBank/DDBJ whole genome shotgun (WGS) entry which is preliminary data.</text>
</comment>
<evidence type="ECO:0000313" key="4">
    <source>
        <dbReference type="Proteomes" id="UP000253472"/>
    </source>
</evidence>
<organism evidence="3 4">
    <name type="scientific">Candida viswanathii</name>
    <dbReference type="NCBI Taxonomy" id="5486"/>
    <lineage>
        <taxon>Eukaryota</taxon>
        <taxon>Fungi</taxon>
        <taxon>Dikarya</taxon>
        <taxon>Ascomycota</taxon>
        <taxon>Saccharomycotina</taxon>
        <taxon>Pichiomycetes</taxon>
        <taxon>Debaryomycetaceae</taxon>
        <taxon>Candida/Lodderomyces clade</taxon>
        <taxon>Candida</taxon>
    </lineage>
</organism>
<name>A0A367XRZ3_9ASCO</name>
<dbReference type="AlphaFoldDB" id="A0A367XRZ3"/>
<dbReference type="SUPFAM" id="SSF50249">
    <property type="entry name" value="Nucleic acid-binding proteins"/>
    <property type="match status" value="1"/>
</dbReference>
<dbReference type="Gene3D" id="2.40.50.140">
    <property type="entry name" value="Nucleic acid-binding proteins"/>
    <property type="match status" value="1"/>
</dbReference>
<dbReference type="PANTHER" id="PTHR10302">
    <property type="entry name" value="SINGLE-STRANDED DNA-BINDING PROTEIN"/>
    <property type="match status" value="1"/>
</dbReference>
<dbReference type="InterPro" id="IPR000424">
    <property type="entry name" value="Primosome_PriB/ssb"/>
</dbReference>
<keyword evidence="1 2" id="KW-0238">DNA-binding</keyword>
<dbReference type="PROSITE" id="PS50935">
    <property type="entry name" value="SSB"/>
    <property type="match status" value="1"/>
</dbReference>
<dbReference type="CDD" id="cd04496">
    <property type="entry name" value="SSB_OBF"/>
    <property type="match status" value="1"/>
</dbReference>
<protein>
    <submittedName>
        <fullName evidence="3">Single-stranded DNA-binding protein RIM1, mitochondrial</fullName>
    </submittedName>
</protein>
<dbReference type="GO" id="GO:0042645">
    <property type="term" value="C:mitochondrial nucleoid"/>
    <property type="evidence" value="ECO:0007669"/>
    <property type="project" value="TreeGrafter"/>
</dbReference>
<dbReference type="EMBL" id="QLNQ01000029">
    <property type="protein sequence ID" value="RCK56159.1"/>
    <property type="molecule type" value="Genomic_DNA"/>
</dbReference>
<dbReference type="PANTHER" id="PTHR10302:SF0">
    <property type="entry name" value="SINGLE-STRANDED DNA-BINDING PROTEIN, MITOCHONDRIAL"/>
    <property type="match status" value="1"/>
</dbReference>
<dbReference type="Proteomes" id="UP000253472">
    <property type="component" value="Unassembled WGS sequence"/>
</dbReference>
<dbReference type="STRING" id="5486.A0A367XRZ3"/>
<dbReference type="OrthoDB" id="1078367at2759"/>
<evidence type="ECO:0000256" key="1">
    <source>
        <dbReference type="ARBA" id="ARBA00023125"/>
    </source>
</evidence>
<reference evidence="3 4" key="1">
    <citation type="submission" date="2018-06" db="EMBL/GenBank/DDBJ databases">
        <title>Whole genome sequencing of Candida tropicalis (genome annotated by CSBL at Korea University).</title>
        <authorList>
            <person name="Ahn J."/>
        </authorList>
    </citation>
    <scope>NUCLEOTIDE SEQUENCE [LARGE SCALE GENOMIC DNA]</scope>
    <source>
        <strain evidence="3 4">ATCC 20962</strain>
    </source>
</reference>
<accession>A0A367XRZ3</accession>
<dbReference type="InterPro" id="IPR012340">
    <property type="entry name" value="NA-bd_OB-fold"/>
</dbReference>
<dbReference type="GO" id="GO:0006264">
    <property type="term" value="P:mitochondrial DNA replication"/>
    <property type="evidence" value="ECO:0007669"/>
    <property type="project" value="TreeGrafter"/>
</dbReference>
<dbReference type="GO" id="GO:0003697">
    <property type="term" value="F:single-stranded DNA binding"/>
    <property type="evidence" value="ECO:0007669"/>
    <property type="project" value="InterPro"/>
</dbReference>
<evidence type="ECO:0000256" key="2">
    <source>
        <dbReference type="PROSITE-ProRule" id="PRU00252"/>
    </source>
</evidence>